<sequence length="692" mass="70052">MPHARRRRLRCSVLAASVAVIASLAVAPAAQADTAVPTGTEAAPTTQSEPSTGVTPTTDSPAPTTTDAPTALPTDAPTSSTADATADPTAPATTDAAEVTAGDTVVGELVQAYPDPESVDHDHEQGAAHDDAPLSWIETPAGDAVRVPTDDLPEVATGSTLAVTVGDEVTDEASQEQGLAPALEVQSARVLAAAGTDPTTAAAGTTPTNLVTVVMVLPAGASPDGTTVDQVVAQVNGGVAAFWNEQSGGTVRIEAGWGARGWVRSTADCTDPQGLWNTAVSVTGWRQDPGRHLMVYVPSTASGCAYGLGTIGSSVGTGGRAYVKDVATSVMAHELGHNFGLGHSSQFQCDGTVETGRCQTVQYADYYDVMGFSWAQVGSLNTAQAARIGLLPASEMVALTPASAPTTVTLAPVSAASGTRAVKLTDSAGAVYWIEYRQASGQDAWLSTPSNSRRLDVGIVVRRVTGDGNSTSVLLDGTPSAAANWNADQQSALPAGSYVDVGADFAVRAGSGGVVTIGNRANVAADIDAAYARAGGSGGSLRAPTSGVICGMVGSGCGRNYQGGVIYWTPGSGAHVVADPVLSAWGPRRETGVLGYPVSDYACGMALGGCGQAFQGGRVYSTWSTGTHAVYGAFQDVWTAQGYENGPLGYPTTDVICGMRGGGCGQVFQGGRIYSSPSTGTYAISGAVHAAW</sequence>
<name>A0A1H0IV72_9ACTN</name>
<organism evidence="3 4">
    <name type="scientific">Klenkia soli</name>
    <dbReference type="NCBI Taxonomy" id="1052260"/>
    <lineage>
        <taxon>Bacteria</taxon>
        <taxon>Bacillati</taxon>
        <taxon>Actinomycetota</taxon>
        <taxon>Actinomycetes</taxon>
        <taxon>Geodermatophilales</taxon>
        <taxon>Geodermatophilaceae</taxon>
        <taxon>Klenkia</taxon>
    </lineage>
</organism>
<dbReference type="InterPro" id="IPR024079">
    <property type="entry name" value="MetalloPept_cat_dom_sf"/>
</dbReference>
<keyword evidence="4" id="KW-1185">Reference proteome</keyword>
<dbReference type="GO" id="GO:0008237">
    <property type="term" value="F:metallopeptidase activity"/>
    <property type="evidence" value="ECO:0007669"/>
    <property type="project" value="InterPro"/>
</dbReference>
<dbReference type="Gene3D" id="3.40.390.10">
    <property type="entry name" value="Collagenase (Catalytic Domain)"/>
    <property type="match status" value="1"/>
</dbReference>
<gene>
    <name evidence="3" type="ORF">SAMN05660199_01784</name>
</gene>
<dbReference type="PROSITE" id="PS51318">
    <property type="entry name" value="TAT"/>
    <property type="match status" value="1"/>
</dbReference>
<evidence type="ECO:0000256" key="2">
    <source>
        <dbReference type="SAM" id="SignalP"/>
    </source>
</evidence>
<dbReference type="InterPro" id="IPR013207">
    <property type="entry name" value="LGFP"/>
</dbReference>
<protein>
    <submittedName>
        <fullName evidence="3">Metallo-peptidase family M12B Reprolysin-like</fullName>
    </submittedName>
</protein>
<feature type="chain" id="PRO_5011787687" evidence="2">
    <location>
        <begin position="33"/>
        <end position="692"/>
    </location>
</feature>
<feature type="non-terminal residue" evidence="3">
    <location>
        <position position="692"/>
    </location>
</feature>
<dbReference type="RefSeq" id="WP_278247120.1">
    <property type="nucleotide sequence ID" value="NZ_FNIR01000005.1"/>
</dbReference>
<dbReference type="EMBL" id="FNIR01000005">
    <property type="protein sequence ID" value="SDO35396.1"/>
    <property type="molecule type" value="Genomic_DNA"/>
</dbReference>
<proteinExistence type="predicted"/>
<feature type="compositionally biased region" description="Low complexity" evidence="1">
    <location>
        <begin position="55"/>
        <end position="97"/>
    </location>
</feature>
<reference evidence="4" key="1">
    <citation type="submission" date="2016-10" db="EMBL/GenBank/DDBJ databases">
        <authorList>
            <person name="Varghese N."/>
            <person name="Submissions S."/>
        </authorList>
    </citation>
    <scope>NUCLEOTIDE SEQUENCE [LARGE SCALE GENOMIC DNA]</scope>
    <source>
        <strain evidence="4">DSM 45843</strain>
    </source>
</reference>
<dbReference type="STRING" id="1052260.SAMN05660199_01784"/>
<dbReference type="AlphaFoldDB" id="A0A1H0IV72"/>
<feature type="signal peptide" evidence="2">
    <location>
        <begin position="1"/>
        <end position="32"/>
    </location>
</feature>
<dbReference type="Pfam" id="PF08310">
    <property type="entry name" value="LGFP"/>
    <property type="match status" value="3"/>
</dbReference>
<dbReference type="SUPFAM" id="SSF55486">
    <property type="entry name" value="Metalloproteases ('zincins'), catalytic domain"/>
    <property type="match status" value="1"/>
</dbReference>
<dbReference type="InterPro" id="IPR006311">
    <property type="entry name" value="TAT_signal"/>
</dbReference>
<feature type="compositionally biased region" description="Polar residues" evidence="1">
    <location>
        <begin position="43"/>
        <end position="54"/>
    </location>
</feature>
<dbReference type="Pfam" id="PF13582">
    <property type="entry name" value="Reprolysin_3"/>
    <property type="match status" value="1"/>
</dbReference>
<keyword evidence="2" id="KW-0732">Signal</keyword>
<evidence type="ECO:0000256" key="1">
    <source>
        <dbReference type="SAM" id="MobiDB-lite"/>
    </source>
</evidence>
<dbReference type="Proteomes" id="UP000199088">
    <property type="component" value="Unassembled WGS sequence"/>
</dbReference>
<accession>A0A1H0IV72</accession>
<evidence type="ECO:0000313" key="3">
    <source>
        <dbReference type="EMBL" id="SDO35396.1"/>
    </source>
</evidence>
<evidence type="ECO:0000313" key="4">
    <source>
        <dbReference type="Proteomes" id="UP000199088"/>
    </source>
</evidence>
<feature type="region of interest" description="Disordered" evidence="1">
    <location>
        <begin position="36"/>
        <end position="100"/>
    </location>
</feature>